<protein>
    <submittedName>
        <fullName evidence="3">LptA/OstA family protein</fullName>
    </submittedName>
</protein>
<name>A0ABU3VLQ4_9RHOB</name>
<dbReference type="InterPro" id="IPR005653">
    <property type="entry name" value="OstA-like_N"/>
</dbReference>
<sequence>MAQTQGTQVAFGTIKADPTLPVEVTSDTLDVNQADGSAEFKGNVLVGQGEMRLSARRVLVIYAEATGGVERLEAVGDVVLVNGPDAASAERADYSINSGVVVMTGDVLLTQGTNALTSEKMTVNLTTGTANMVGRVKTILQPDKSE</sequence>
<proteinExistence type="predicted"/>
<accession>A0ABU3VLQ4</accession>
<feature type="domain" description="Organic solvent tolerance-like N-terminal" evidence="2">
    <location>
        <begin position="23"/>
        <end position="128"/>
    </location>
</feature>
<dbReference type="PANTHER" id="PTHR36504:SF1">
    <property type="entry name" value="LIPOPOLYSACCHARIDE EXPORT SYSTEM PROTEIN LPTA"/>
    <property type="match status" value="1"/>
</dbReference>
<organism evidence="3 4">
    <name type="scientific">Sedimentitalea todarodis</name>
    <dbReference type="NCBI Taxonomy" id="1631240"/>
    <lineage>
        <taxon>Bacteria</taxon>
        <taxon>Pseudomonadati</taxon>
        <taxon>Pseudomonadota</taxon>
        <taxon>Alphaproteobacteria</taxon>
        <taxon>Rhodobacterales</taxon>
        <taxon>Paracoccaceae</taxon>
        <taxon>Sedimentitalea</taxon>
    </lineage>
</organism>
<reference evidence="4" key="1">
    <citation type="submission" date="2023-05" db="EMBL/GenBank/DDBJ databases">
        <title>Sedimentitalea sp. nov. JM2-8.</title>
        <authorList>
            <person name="Huang J."/>
        </authorList>
    </citation>
    <scope>NUCLEOTIDE SEQUENCE [LARGE SCALE GENOMIC DNA]</scope>
    <source>
        <strain evidence="4">KHS03</strain>
    </source>
</reference>
<comment type="caution">
    <text evidence="3">The sequence shown here is derived from an EMBL/GenBank/DDBJ whole genome shotgun (WGS) entry which is preliminary data.</text>
</comment>
<dbReference type="Gene3D" id="2.60.450.10">
    <property type="entry name" value="Lipopolysaccharide (LPS) transport protein A like domain"/>
    <property type="match status" value="1"/>
</dbReference>
<keyword evidence="1" id="KW-0732">Signal</keyword>
<dbReference type="InterPro" id="IPR052037">
    <property type="entry name" value="LPS_export_LptA"/>
</dbReference>
<dbReference type="Proteomes" id="UP001255416">
    <property type="component" value="Unassembled WGS sequence"/>
</dbReference>
<dbReference type="RefSeq" id="WP_316781786.1">
    <property type="nucleotide sequence ID" value="NZ_JASMWN010000026.1"/>
</dbReference>
<evidence type="ECO:0000256" key="1">
    <source>
        <dbReference type="ARBA" id="ARBA00022729"/>
    </source>
</evidence>
<evidence type="ECO:0000313" key="4">
    <source>
        <dbReference type="Proteomes" id="UP001255416"/>
    </source>
</evidence>
<gene>
    <name evidence="3" type="ORF">QO231_22435</name>
</gene>
<evidence type="ECO:0000259" key="2">
    <source>
        <dbReference type="Pfam" id="PF03968"/>
    </source>
</evidence>
<dbReference type="EMBL" id="JASMWN010000026">
    <property type="protein sequence ID" value="MDU9006599.1"/>
    <property type="molecule type" value="Genomic_DNA"/>
</dbReference>
<evidence type="ECO:0000313" key="3">
    <source>
        <dbReference type="EMBL" id="MDU9006599.1"/>
    </source>
</evidence>
<keyword evidence="4" id="KW-1185">Reference proteome</keyword>
<dbReference type="Pfam" id="PF03968">
    <property type="entry name" value="LptD_N"/>
    <property type="match status" value="1"/>
</dbReference>
<dbReference type="PANTHER" id="PTHR36504">
    <property type="entry name" value="LIPOPOLYSACCHARIDE EXPORT SYSTEM PROTEIN LPTA"/>
    <property type="match status" value="1"/>
</dbReference>